<reference evidence="5 6" key="1">
    <citation type="submission" date="2019-07" db="EMBL/GenBank/DDBJ databases">
        <authorList>
            <person name="Brisse S."/>
            <person name="Rodrigues C."/>
            <person name="Thorpe H."/>
        </authorList>
    </citation>
    <scope>NUCLEOTIDE SEQUENCE [LARGE SCALE GENOMIC DNA]</scope>
    <source>
        <strain evidence="5">SB6411</strain>
    </source>
</reference>
<dbReference type="InterPro" id="IPR044946">
    <property type="entry name" value="Restrct_endonuc_typeI_TRD_sf"/>
</dbReference>
<dbReference type="PANTHER" id="PTHR30408">
    <property type="entry name" value="TYPE-1 RESTRICTION ENZYME ECOKI SPECIFICITY PROTEIN"/>
    <property type="match status" value="1"/>
</dbReference>
<evidence type="ECO:0000256" key="2">
    <source>
        <dbReference type="ARBA" id="ARBA00022747"/>
    </source>
</evidence>
<dbReference type="CDD" id="cd17521">
    <property type="entry name" value="RMtype1_S_Sau13435ORF2165P_TRD2-CR2_like"/>
    <property type="match status" value="1"/>
</dbReference>
<name>A0ABY6V5Y6_9ENTR</name>
<sequence>MVPKLRFSEFNTPWKQVSLGEVCADAAYGMNSAATAFDGSNKYIRITDIDDESREFSPSPLTSPSGTLDNKYLLRDGDIVFARTGASVGKSYLYKKNDGKLYFAGFLIRLSINKANPCFVYNQTLTRKYRKWVKIYSMRSGQPGINAEEYKEFDFAIPSSEEQNKIANFLSSIDERIALMNKQYKLLCQYKKSMMQKIFSQALRFKDDNGKVFPEWTCKTINDLGEIVGGGTPDTNSLLYWNGEIPWFTPSEIKEKFVSASYRTITPEGLATSSAKLIPAGTVLFTSRATIGDVAIAQYQCSTNQGFQNICVNKNNSNYFVYYLLCSLKNTFIRRAGGSTFPEISKSNFQSTEILVPSLSEQTKIARFLSAVDDKITSKKAELDKLKIWKQGMLQQMFV</sequence>
<feature type="domain" description="Type I restriction modification DNA specificity" evidence="4">
    <location>
        <begin position="215"/>
        <end position="387"/>
    </location>
</feature>
<keyword evidence="6" id="KW-1185">Reference proteome</keyword>
<evidence type="ECO:0000256" key="3">
    <source>
        <dbReference type="ARBA" id="ARBA00023125"/>
    </source>
</evidence>
<evidence type="ECO:0000313" key="5">
    <source>
        <dbReference type="EMBL" id="VUS26541.1"/>
    </source>
</evidence>
<dbReference type="InterPro" id="IPR000055">
    <property type="entry name" value="Restrct_endonuc_typeI_TRD"/>
</dbReference>
<dbReference type="CDD" id="cd17273">
    <property type="entry name" value="RMtype1_S_EcoJA69PI-TRD1-CR1_like"/>
    <property type="match status" value="1"/>
</dbReference>
<gene>
    <name evidence="5" type="ORF">SB6411_04261</name>
</gene>
<dbReference type="RefSeq" id="WP_142981175.1">
    <property type="nucleotide sequence ID" value="NZ_CABGGS010000002.1"/>
</dbReference>
<dbReference type="Gene3D" id="3.90.220.20">
    <property type="entry name" value="DNA methylase specificity domains"/>
    <property type="match status" value="2"/>
</dbReference>
<keyword evidence="3" id="KW-0238">DNA-binding</keyword>
<proteinExistence type="inferred from homology"/>
<dbReference type="Gene3D" id="1.10.287.1120">
    <property type="entry name" value="Bipartite methylase S protein"/>
    <property type="match status" value="1"/>
</dbReference>
<dbReference type="EMBL" id="CABGGS010000002">
    <property type="protein sequence ID" value="VUS26541.1"/>
    <property type="molecule type" value="Genomic_DNA"/>
</dbReference>
<dbReference type="PANTHER" id="PTHR30408:SF13">
    <property type="entry name" value="TYPE I RESTRICTION ENZYME HINDI SPECIFICITY SUBUNIT"/>
    <property type="match status" value="1"/>
</dbReference>
<dbReference type="InterPro" id="IPR052021">
    <property type="entry name" value="Type-I_RS_S_subunit"/>
</dbReference>
<comment type="similarity">
    <text evidence="1">Belongs to the type-I restriction system S methylase family.</text>
</comment>
<evidence type="ECO:0000313" key="6">
    <source>
        <dbReference type="Proteomes" id="UP000317652"/>
    </source>
</evidence>
<organism evidence="5 6">
    <name type="scientific">Klebsiella spallanzanii</name>
    <dbReference type="NCBI Taxonomy" id="2587528"/>
    <lineage>
        <taxon>Bacteria</taxon>
        <taxon>Pseudomonadati</taxon>
        <taxon>Pseudomonadota</taxon>
        <taxon>Gammaproteobacteria</taxon>
        <taxon>Enterobacterales</taxon>
        <taxon>Enterobacteriaceae</taxon>
        <taxon>Klebsiella/Raoultella group</taxon>
        <taxon>Klebsiella</taxon>
    </lineage>
</organism>
<dbReference type="Proteomes" id="UP000317652">
    <property type="component" value="Unassembled WGS sequence"/>
</dbReference>
<evidence type="ECO:0000259" key="4">
    <source>
        <dbReference type="Pfam" id="PF01420"/>
    </source>
</evidence>
<feature type="domain" description="Type I restriction modification DNA specificity" evidence="4">
    <location>
        <begin position="13"/>
        <end position="185"/>
    </location>
</feature>
<dbReference type="SUPFAM" id="SSF116734">
    <property type="entry name" value="DNA methylase specificity domain"/>
    <property type="match status" value="2"/>
</dbReference>
<evidence type="ECO:0000256" key="1">
    <source>
        <dbReference type="ARBA" id="ARBA00010923"/>
    </source>
</evidence>
<keyword evidence="2" id="KW-0680">Restriction system</keyword>
<dbReference type="Pfam" id="PF01420">
    <property type="entry name" value="Methylase_S"/>
    <property type="match status" value="2"/>
</dbReference>
<comment type="caution">
    <text evidence="5">The sequence shown here is derived from an EMBL/GenBank/DDBJ whole genome shotgun (WGS) entry which is preliminary data.</text>
</comment>
<protein>
    <recommendedName>
        <fullName evidence="4">Type I restriction modification DNA specificity domain-containing protein</fullName>
    </recommendedName>
</protein>
<accession>A0ABY6V5Y6</accession>